<dbReference type="InterPro" id="IPR051214">
    <property type="entry name" value="GH32_Enzymes"/>
</dbReference>
<dbReference type="Proteomes" id="UP000782705">
    <property type="component" value="Unassembled WGS sequence"/>
</dbReference>
<keyword evidence="5 8" id="KW-0378">Hydrolase</keyword>
<dbReference type="Pfam" id="PF00251">
    <property type="entry name" value="Glyco_hydro_32N"/>
    <property type="match status" value="1"/>
</dbReference>
<evidence type="ECO:0000259" key="10">
    <source>
        <dbReference type="Pfam" id="PF00251"/>
    </source>
</evidence>
<evidence type="ECO:0000256" key="8">
    <source>
        <dbReference type="RuleBase" id="RU362110"/>
    </source>
</evidence>
<dbReference type="InterPro" id="IPR023296">
    <property type="entry name" value="Glyco_hydro_beta-prop_sf"/>
</dbReference>
<dbReference type="CDD" id="cd08996">
    <property type="entry name" value="GH32_FFase"/>
    <property type="match status" value="1"/>
</dbReference>
<protein>
    <recommendedName>
        <fullName evidence="4 8">Sucrose-6-phosphate hydrolase</fullName>
        <ecNumber evidence="3 8">3.2.1.26</ecNumber>
    </recommendedName>
    <alternativeName>
        <fullName evidence="7 9">Invertase</fullName>
    </alternativeName>
</protein>
<accession>A0ABQ6Z141</accession>
<keyword evidence="13" id="KW-1185">Reference proteome</keyword>
<evidence type="ECO:0000256" key="1">
    <source>
        <dbReference type="ARBA" id="ARBA00004914"/>
    </source>
</evidence>
<evidence type="ECO:0000313" key="13">
    <source>
        <dbReference type="Proteomes" id="UP000782705"/>
    </source>
</evidence>
<reference evidence="12 13" key="1">
    <citation type="submission" date="2016-06" db="EMBL/GenBank/DDBJ databases">
        <title>Four novel species of enterococci isolated from chicken manure.</title>
        <authorList>
            <person name="Van Tyne D."/>
        </authorList>
    </citation>
    <scope>NUCLEOTIDE SEQUENCE [LARGE SCALE GENOMIC DNA]</scope>
    <source>
        <strain evidence="12 13">CU12B</strain>
    </source>
</reference>
<dbReference type="InterPro" id="IPR013320">
    <property type="entry name" value="ConA-like_dom_sf"/>
</dbReference>
<comment type="similarity">
    <text evidence="2 8">Belongs to the glycosyl hydrolase 32 family.</text>
</comment>
<evidence type="ECO:0000256" key="6">
    <source>
        <dbReference type="ARBA" id="ARBA00023295"/>
    </source>
</evidence>
<comment type="caution">
    <text evidence="12">The sequence shown here is derived from an EMBL/GenBank/DDBJ whole genome shotgun (WGS) entry which is preliminary data.</text>
</comment>
<sequence length="483" mass="55950">MLHKIEIEKANEFIEQKAKDVNKRYRNKYHLMAPIGWMNDPNGFVYFQGEYHLFYQYYPYDSIWGPMHWGHAKSKDLVNWEHLPVALAPSEEYDKDGCFSGSAIVKDDQLYLIYTGHVEEGDYRREVQCLAMSEDGIHFEKYHQNPVIAEAHIHNIADIAEFRDPKVFQRGETYYTIVAAQTADQRGQMLLFESANLVDWKFKSVVAEGEKHQGIMWECPDLFHLDGKDVLIFSPIQMAKQDNSYWNTSSTVAFIGEMDWETGKLAIENYHEIDYGLDFYAPQTCEGPNGERMMVAWMQMWNRNMPTNDLGHLWAGSMTLPRELHVEDNRLIQTPVKGIYRQFNEQPQDSSKNYFANVVKEQQYVHAVVEINEEQEFTFAYAKNGDEALKISYQAATEMLTVSRETIGYPIKGIEETHLVERKMRVSPVDGQLDLELFRDTSSLEVFANGQTMSFTFFEKVKGTDIAVESTTPLTIKLLTFSQ</sequence>
<dbReference type="PANTHER" id="PTHR43101:SF1">
    <property type="entry name" value="BETA-FRUCTOSIDASE"/>
    <property type="match status" value="1"/>
</dbReference>
<keyword evidence="9" id="KW-0119">Carbohydrate metabolism</keyword>
<dbReference type="Gene3D" id="2.115.10.20">
    <property type="entry name" value="Glycosyl hydrolase domain, family 43"/>
    <property type="match status" value="1"/>
</dbReference>
<evidence type="ECO:0000256" key="5">
    <source>
        <dbReference type="ARBA" id="ARBA00022801"/>
    </source>
</evidence>
<dbReference type="NCBIfam" id="TIGR01322">
    <property type="entry name" value="scrB_fam"/>
    <property type="match status" value="1"/>
</dbReference>
<dbReference type="Pfam" id="PF08244">
    <property type="entry name" value="Glyco_hydro_32C"/>
    <property type="match status" value="1"/>
</dbReference>
<dbReference type="GO" id="GO:0016787">
    <property type="term" value="F:hydrolase activity"/>
    <property type="evidence" value="ECO:0007669"/>
    <property type="project" value="UniProtKB-KW"/>
</dbReference>
<dbReference type="SUPFAM" id="SSF75005">
    <property type="entry name" value="Arabinanase/levansucrase/invertase"/>
    <property type="match status" value="1"/>
</dbReference>
<dbReference type="PANTHER" id="PTHR43101">
    <property type="entry name" value="BETA-FRUCTOSIDASE"/>
    <property type="match status" value="1"/>
</dbReference>
<feature type="domain" description="Glycosyl hydrolase family 32 C-terminal" evidence="11">
    <location>
        <begin position="351"/>
        <end position="459"/>
    </location>
</feature>
<dbReference type="Gene3D" id="2.60.120.560">
    <property type="entry name" value="Exo-inulinase, domain 1"/>
    <property type="match status" value="1"/>
</dbReference>
<comment type="subcellular location">
    <subcellularLocation>
        <location evidence="9">Cytoplasm</location>
    </subcellularLocation>
</comment>
<keyword evidence="6 8" id="KW-0326">Glycosidase</keyword>
<dbReference type="SMART" id="SM00640">
    <property type="entry name" value="Glyco_32"/>
    <property type="match status" value="1"/>
</dbReference>
<gene>
    <name evidence="12" type="ORF">BAU17_04800</name>
</gene>
<dbReference type="SUPFAM" id="SSF49899">
    <property type="entry name" value="Concanavalin A-like lectins/glucanases"/>
    <property type="match status" value="1"/>
</dbReference>
<evidence type="ECO:0000256" key="9">
    <source>
        <dbReference type="RuleBase" id="RU365015"/>
    </source>
</evidence>
<dbReference type="InterPro" id="IPR006232">
    <property type="entry name" value="Suc6P_hydrolase"/>
</dbReference>
<evidence type="ECO:0000259" key="11">
    <source>
        <dbReference type="Pfam" id="PF08244"/>
    </source>
</evidence>
<comment type="function">
    <text evidence="9">Enables the bacterium to metabolize sucrose as a sole carbon source.</text>
</comment>
<dbReference type="InterPro" id="IPR013148">
    <property type="entry name" value="Glyco_hydro_32_N"/>
</dbReference>
<evidence type="ECO:0000313" key="12">
    <source>
        <dbReference type="EMBL" id="KAF1305099.1"/>
    </source>
</evidence>
<keyword evidence="9" id="KW-0963">Cytoplasm</keyword>
<dbReference type="EC" id="3.2.1.26" evidence="3 8"/>
<dbReference type="RefSeq" id="WP_161901405.1">
    <property type="nucleotide sequence ID" value="NZ_MAEL01000023.1"/>
</dbReference>
<dbReference type="EMBL" id="MAEL01000023">
    <property type="protein sequence ID" value="KAF1305099.1"/>
    <property type="molecule type" value="Genomic_DNA"/>
</dbReference>
<evidence type="ECO:0000256" key="7">
    <source>
        <dbReference type="ARBA" id="ARBA00033367"/>
    </source>
</evidence>
<proteinExistence type="inferred from homology"/>
<dbReference type="InterPro" id="IPR013189">
    <property type="entry name" value="Glyco_hydro_32_C"/>
</dbReference>
<feature type="domain" description="Glycosyl hydrolase family 32 N-terminal" evidence="10">
    <location>
        <begin position="30"/>
        <end position="335"/>
    </location>
</feature>
<dbReference type="InterPro" id="IPR001362">
    <property type="entry name" value="Glyco_hydro_32"/>
</dbReference>
<evidence type="ECO:0000256" key="2">
    <source>
        <dbReference type="ARBA" id="ARBA00009902"/>
    </source>
</evidence>
<name>A0ABQ6Z141_9ENTE</name>
<evidence type="ECO:0000256" key="4">
    <source>
        <dbReference type="ARBA" id="ARBA00019623"/>
    </source>
</evidence>
<comment type="pathway">
    <text evidence="1 9">Glycan biosynthesis; sucrose metabolism.</text>
</comment>
<organism evidence="12 13">
    <name type="scientific">Candidatus Enterococcus willemsii</name>
    <dbReference type="NCBI Taxonomy" id="1857215"/>
    <lineage>
        <taxon>Bacteria</taxon>
        <taxon>Bacillati</taxon>
        <taxon>Bacillota</taxon>
        <taxon>Bacilli</taxon>
        <taxon>Lactobacillales</taxon>
        <taxon>Enterococcaceae</taxon>
        <taxon>Enterococcus</taxon>
    </lineage>
</organism>
<comment type="catalytic activity">
    <reaction evidence="8">
        <text>Hydrolysis of terminal non-reducing beta-D-fructofuranoside residues in beta-D-fructofuranosides.</text>
        <dbReference type="EC" id="3.2.1.26"/>
    </reaction>
</comment>
<evidence type="ECO:0000256" key="3">
    <source>
        <dbReference type="ARBA" id="ARBA00012758"/>
    </source>
</evidence>